<gene>
    <name evidence="2" type="ORF">H3V42_24795</name>
</gene>
<organism evidence="2 3">
    <name type="scientific">Sphingobium yanoikuyae</name>
    <name type="common">Sphingomonas yanoikuyae</name>
    <dbReference type="NCBI Taxonomy" id="13690"/>
    <lineage>
        <taxon>Bacteria</taxon>
        <taxon>Pseudomonadati</taxon>
        <taxon>Pseudomonadota</taxon>
        <taxon>Alphaproteobacteria</taxon>
        <taxon>Sphingomonadales</taxon>
        <taxon>Sphingomonadaceae</taxon>
        <taxon>Sphingobium</taxon>
    </lineage>
</organism>
<name>A0A9X7YBY4_SPHYA</name>
<accession>A0A9X7YBY4</accession>
<evidence type="ECO:0000313" key="3">
    <source>
        <dbReference type="Proteomes" id="UP000515377"/>
    </source>
</evidence>
<reference evidence="2 3" key="1">
    <citation type="submission" date="2020-07" db="EMBL/GenBank/DDBJ databases">
        <title>Whole genome sequence of Sphingobium yanoikuyae A3.</title>
        <authorList>
            <person name="Han S.-S."/>
        </authorList>
    </citation>
    <scope>NUCLEOTIDE SEQUENCE [LARGE SCALE GENOMIC DNA]</scope>
    <source>
        <strain evidence="2 3">A3</strain>
    </source>
</reference>
<protein>
    <submittedName>
        <fullName evidence="2">Uncharacterized protein</fullName>
    </submittedName>
</protein>
<feature type="compositionally biased region" description="Acidic residues" evidence="1">
    <location>
        <begin position="94"/>
        <end position="129"/>
    </location>
</feature>
<proteinExistence type="predicted"/>
<dbReference type="Proteomes" id="UP000515377">
    <property type="component" value="Chromosome"/>
</dbReference>
<sequence length="129" mass="13991">MGAINHPSRQPAPPAAISRILSRFSREELEGFVAIAIDLMDVADGNPDLEDGGDNELDGDAQGDQAWPEWHTRGWRTQRKAGPEMASSCRIGGQEDDEDDDPAEQDDAAEDDDPAGGNVEDEGEREDDD</sequence>
<feature type="compositionally biased region" description="Acidic residues" evidence="1">
    <location>
        <begin position="47"/>
        <end position="61"/>
    </location>
</feature>
<feature type="region of interest" description="Disordered" evidence="1">
    <location>
        <begin position="43"/>
        <end position="129"/>
    </location>
</feature>
<evidence type="ECO:0000256" key="1">
    <source>
        <dbReference type="SAM" id="MobiDB-lite"/>
    </source>
</evidence>
<dbReference type="EMBL" id="CP060122">
    <property type="protein sequence ID" value="QNG45010.1"/>
    <property type="molecule type" value="Genomic_DNA"/>
</dbReference>
<dbReference type="AlphaFoldDB" id="A0A9X7YBY4"/>
<evidence type="ECO:0000313" key="2">
    <source>
        <dbReference type="EMBL" id="QNG45010.1"/>
    </source>
</evidence>